<dbReference type="Proteomes" id="UP000324800">
    <property type="component" value="Unassembled WGS sequence"/>
</dbReference>
<protein>
    <submittedName>
        <fullName evidence="1">Uncharacterized protein</fullName>
    </submittedName>
</protein>
<evidence type="ECO:0000313" key="1">
    <source>
        <dbReference type="EMBL" id="KAA6377010.1"/>
    </source>
</evidence>
<comment type="caution">
    <text evidence="1">The sequence shown here is derived from an EMBL/GenBank/DDBJ whole genome shotgun (WGS) entry which is preliminary data.</text>
</comment>
<proteinExistence type="predicted"/>
<dbReference type="AlphaFoldDB" id="A0A5J4V3R9"/>
<organism evidence="1 2">
    <name type="scientific">Streblomastix strix</name>
    <dbReference type="NCBI Taxonomy" id="222440"/>
    <lineage>
        <taxon>Eukaryota</taxon>
        <taxon>Metamonada</taxon>
        <taxon>Preaxostyla</taxon>
        <taxon>Oxymonadida</taxon>
        <taxon>Streblomastigidae</taxon>
        <taxon>Streblomastix</taxon>
    </lineage>
</organism>
<reference evidence="1 2" key="1">
    <citation type="submission" date="2019-03" db="EMBL/GenBank/DDBJ databases">
        <title>Single cell metagenomics reveals metabolic interactions within the superorganism composed of flagellate Streblomastix strix and complex community of Bacteroidetes bacteria on its surface.</title>
        <authorList>
            <person name="Treitli S.C."/>
            <person name="Kolisko M."/>
            <person name="Husnik F."/>
            <person name="Keeling P."/>
            <person name="Hampl V."/>
        </authorList>
    </citation>
    <scope>NUCLEOTIDE SEQUENCE [LARGE SCALE GENOMIC DNA]</scope>
    <source>
        <strain evidence="1">ST1C</strain>
    </source>
</reference>
<evidence type="ECO:0000313" key="2">
    <source>
        <dbReference type="Proteomes" id="UP000324800"/>
    </source>
</evidence>
<dbReference type="EMBL" id="SNRW01010114">
    <property type="protein sequence ID" value="KAA6377010.1"/>
    <property type="molecule type" value="Genomic_DNA"/>
</dbReference>
<name>A0A5J4V3R9_9EUKA</name>
<sequence>MNPVSPDEKTSKSGSKALCDLIEENEIIGHSLMTTGFISKVQNAFANNQQSSSSSSSQTESTTPYHVNCGLLDIVHRLVSTIDDLLPSSILIPVLTELKNNKDKNRKKKSENIVAILNSKGIKAPLSESKEKDQKIQQLEESNRLKEFIDQQQFTQIQNFPIQCN</sequence>
<accession>A0A5J4V3R9</accession>
<gene>
    <name evidence="1" type="ORF">EZS28_027461</name>
</gene>